<dbReference type="FunFam" id="1.10.10.1460:FF:000001">
    <property type="entry name" value="DNA replication regulator Sld2"/>
    <property type="match status" value="1"/>
</dbReference>
<evidence type="ECO:0000256" key="4">
    <source>
        <dbReference type="ARBA" id="ARBA00022705"/>
    </source>
</evidence>
<dbReference type="GO" id="GO:1902977">
    <property type="term" value="P:mitotic DNA replication preinitiation complex assembly"/>
    <property type="evidence" value="ECO:0007669"/>
    <property type="project" value="TreeGrafter"/>
</dbReference>
<accession>A0A5C3LQ24</accession>
<dbReference type="Proteomes" id="UP000307440">
    <property type="component" value="Unassembled WGS sequence"/>
</dbReference>
<keyword evidence="10" id="KW-1185">Reference proteome</keyword>
<evidence type="ECO:0000256" key="7">
    <source>
        <dbReference type="RuleBase" id="RU367067"/>
    </source>
</evidence>
<feature type="region of interest" description="Disordered" evidence="8">
    <location>
        <begin position="502"/>
        <end position="538"/>
    </location>
</feature>
<keyword evidence="4 7" id="KW-0235">DNA replication</keyword>
<evidence type="ECO:0000256" key="5">
    <source>
        <dbReference type="ARBA" id="ARBA00023242"/>
    </source>
</evidence>
<proteinExistence type="inferred from homology"/>
<evidence type="ECO:0000256" key="6">
    <source>
        <dbReference type="ARBA" id="ARBA00023306"/>
    </source>
</evidence>
<sequence length="538" mass="59339">MSELASLRAEVKQWEREFRATQGRDPEVDDIRKLPEIARKYKAYKQLLKAVKNPQNTVKSAATSSRTPQPPVTPPRNPKPSATHLLSAKRVIETTAPLSTFNPFSPQKVKVPRNSDATTKQASRPLPNPFASPAKPAQRIEQPIFQTVTFKDRSENSTSQIEPPNTISRARKRLRGEPVSPSPNKDKRRRRASPTTIIPFPKMTLDGRGSDEDEDDNVAANSSFVDDSPMKIASSARSFTVLFDENPLPSADIFGLSQKASKTRGNVPSKQEHDLKASKGLKTSKSKTGIFPITNIKQQSMAQYLSQPPTTAAASSNSNKRSSEFSRTPSPVPHNESTSRSSHARSKSPLLPPSPPPTSTSSTYNGKGKGKRKANAKSLDGRKKARLGLNEPSDDEATSDGLDFPTHVRVIAPRVVEARSDDEIELDFNPSSMYSFNGTNHESHKLSSVDQDPSAIDLPQKLRDVLALNPKDTRIADIEEDKVFKNLVYGRRVGHYDPKKGEIWDVGEDELGDDEGGNRGLEDDEWEGEPVPWEAAEL</sequence>
<dbReference type="CDD" id="cd22289">
    <property type="entry name" value="RecQL4_SLD2_NTD"/>
    <property type="match status" value="1"/>
</dbReference>
<evidence type="ECO:0000256" key="3">
    <source>
        <dbReference type="ARBA" id="ARBA00018363"/>
    </source>
</evidence>
<dbReference type="GO" id="GO:0003688">
    <property type="term" value="F:DNA replication origin binding"/>
    <property type="evidence" value="ECO:0007669"/>
    <property type="project" value="TreeGrafter"/>
</dbReference>
<feature type="region of interest" description="Disordered" evidence="8">
    <location>
        <begin position="259"/>
        <end position="405"/>
    </location>
</feature>
<feature type="compositionally biased region" description="Pro residues" evidence="8">
    <location>
        <begin position="68"/>
        <end position="78"/>
    </location>
</feature>
<evidence type="ECO:0000313" key="10">
    <source>
        <dbReference type="Proteomes" id="UP000307440"/>
    </source>
</evidence>
<dbReference type="InterPro" id="IPR021110">
    <property type="entry name" value="DNA_rep_checkpnt_protein"/>
</dbReference>
<dbReference type="AlphaFoldDB" id="A0A5C3LQ24"/>
<dbReference type="Gene3D" id="1.10.10.1460">
    <property type="match status" value="1"/>
</dbReference>
<evidence type="ECO:0000256" key="1">
    <source>
        <dbReference type="ARBA" id="ARBA00004123"/>
    </source>
</evidence>
<name>A0A5C3LQ24_COPMA</name>
<feature type="compositionally biased region" description="Polar residues" evidence="8">
    <location>
        <begin position="96"/>
        <end position="105"/>
    </location>
</feature>
<dbReference type="PANTHER" id="PTHR28124:SF1">
    <property type="entry name" value="DNA REPLICATION REGULATOR SLD2"/>
    <property type="match status" value="1"/>
</dbReference>
<feature type="compositionally biased region" description="Polar residues" evidence="8">
    <location>
        <begin position="259"/>
        <end position="269"/>
    </location>
</feature>
<feature type="region of interest" description="Disordered" evidence="8">
    <location>
        <begin position="50"/>
        <end position="223"/>
    </location>
</feature>
<dbReference type="GO" id="GO:0006270">
    <property type="term" value="P:DNA replication initiation"/>
    <property type="evidence" value="ECO:0007669"/>
    <property type="project" value="UniProtKB-UniRule"/>
</dbReference>
<reference evidence="9 10" key="1">
    <citation type="journal article" date="2019" name="Nat. Ecol. Evol.">
        <title>Megaphylogeny resolves global patterns of mushroom evolution.</title>
        <authorList>
            <person name="Varga T."/>
            <person name="Krizsan K."/>
            <person name="Foldi C."/>
            <person name="Dima B."/>
            <person name="Sanchez-Garcia M."/>
            <person name="Sanchez-Ramirez S."/>
            <person name="Szollosi G.J."/>
            <person name="Szarkandi J.G."/>
            <person name="Papp V."/>
            <person name="Albert L."/>
            <person name="Andreopoulos W."/>
            <person name="Angelini C."/>
            <person name="Antonin V."/>
            <person name="Barry K.W."/>
            <person name="Bougher N.L."/>
            <person name="Buchanan P."/>
            <person name="Buyck B."/>
            <person name="Bense V."/>
            <person name="Catcheside P."/>
            <person name="Chovatia M."/>
            <person name="Cooper J."/>
            <person name="Damon W."/>
            <person name="Desjardin D."/>
            <person name="Finy P."/>
            <person name="Geml J."/>
            <person name="Haridas S."/>
            <person name="Hughes K."/>
            <person name="Justo A."/>
            <person name="Karasinski D."/>
            <person name="Kautmanova I."/>
            <person name="Kiss B."/>
            <person name="Kocsube S."/>
            <person name="Kotiranta H."/>
            <person name="LaButti K.M."/>
            <person name="Lechner B.E."/>
            <person name="Liimatainen K."/>
            <person name="Lipzen A."/>
            <person name="Lukacs Z."/>
            <person name="Mihaltcheva S."/>
            <person name="Morgado L.N."/>
            <person name="Niskanen T."/>
            <person name="Noordeloos M.E."/>
            <person name="Ohm R.A."/>
            <person name="Ortiz-Santana B."/>
            <person name="Ovrebo C."/>
            <person name="Racz N."/>
            <person name="Riley R."/>
            <person name="Savchenko A."/>
            <person name="Shiryaev A."/>
            <person name="Soop K."/>
            <person name="Spirin V."/>
            <person name="Szebenyi C."/>
            <person name="Tomsovsky M."/>
            <person name="Tulloss R.E."/>
            <person name="Uehling J."/>
            <person name="Grigoriev I.V."/>
            <person name="Vagvolgyi C."/>
            <person name="Papp T."/>
            <person name="Martin F.M."/>
            <person name="Miettinen O."/>
            <person name="Hibbett D.S."/>
            <person name="Nagy L.G."/>
        </authorList>
    </citation>
    <scope>NUCLEOTIDE SEQUENCE [LARGE SCALE GENOMIC DNA]</scope>
    <source>
        <strain evidence="9 10">CBS 121175</strain>
    </source>
</reference>
<comment type="similarity">
    <text evidence="2 7">Belongs to the SLD2 family.</text>
</comment>
<dbReference type="GO" id="GO:0000727">
    <property type="term" value="P:double-strand break repair via break-induced replication"/>
    <property type="evidence" value="ECO:0007669"/>
    <property type="project" value="TreeGrafter"/>
</dbReference>
<evidence type="ECO:0000256" key="2">
    <source>
        <dbReference type="ARBA" id="ARBA00007276"/>
    </source>
</evidence>
<dbReference type="GO" id="GO:0003697">
    <property type="term" value="F:single-stranded DNA binding"/>
    <property type="evidence" value="ECO:0007669"/>
    <property type="project" value="TreeGrafter"/>
</dbReference>
<feature type="compositionally biased region" description="Polar residues" evidence="8">
    <location>
        <begin position="156"/>
        <end position="168"/>
    </location>
</feature>
<organism evidence="9 10">
    <name type="scientific">Coprinopsis marcescibilis</name>
    <name type="common">Agaric fungus</name>
    <name type="synonym">Psathyrella marcescibilis</name>
    <dbReference type="NCBI Taxonomy" id="230819"/>
    <lineage>
        <taxon>Eukaryota</taxon>
        <taxon>Fungi</taxon>
        <taxon>Dikarya</taxon>
        <taxon>Basidiomycota</taxon>
        <taxon>Agaricomycotina</taxon>
        <taxon>Agaricomycetes</taxon>
        <taxon>Agaricomycetidae</taxon>
        <taxon>Agaricales</taxon>
        <taxon>Agaricineae</taxon>
        <taxon>Psathyrellaceae</taxon>
        <taxon>Coprinopsis</taxon>
    </lineage>
</organism>
<protein>
    <recommendedName>
        <fullName evidence="3 7">DNA replication regulator SLD2</fullName>
    </recommendedName>
</protein>
<gene>
    <name evidence="9" type="ORF">FA15DRAFT_651313</name>
</gene>
<keyword evidence="6 7" id="KW-0131">Cell cycle</keyword>
<feature type="compositionally biased region" description="Acidic residues" evidence="8">
    <location>
        <begin position="505"/>
        <end position="515"/>
    </location>
</feature>
<dbReference type="OrthoDB" id="8775810at2759"/>
<comment type="function">
    <text evidence="7">Has a role in the initiation of DNA replication. Required at S-phase checkpoint.</text>
</comment>
<feature type="compositionally biased region" description="Polar residues" evidence="8">
    <location>
        <begin position="295"/>
        <end position="310"/>
    </location>
</feature>
<evidence type="ECO:0000256" key="8">
    <source>
        <dbReference type="SAM" id="MobiDB-lite"/>
    </source>
</evidence>
<feature type="compositionally biased region" description="Low complexity" evidence="8">
    <location>
        <begin position="278"/>
        <end position="289"/>
    </location>
</feature>
<dbReference type="InterPro" id="IPR040203">
    <property type="entry name" value="Sld2"/>
</dbReference>
<dbReference type="PANTHER" id="PTHR28124">
    <property type="entry name" value="DNA REPLICATION REGULATOR SLD2"/>
    <property type="match status" value="1"/>
</dbReference>
<dbReference type="EMBL" id="ML210146">
    <property type="protein sequence ID" value="TFK30831.1"/>
    <property type="molecule type" value="Genomic_DNA"/>
</dbReference>
<dbReference type="GO" id="GO:0031261">
    <property type="term" value="C:DNA replication preinitiation complex"/>
    <property type="evidence" value="ECO:0007669"/>
    <property type="project" value="TreeGrafter"/>
</dbReference>
<comment type="subcellular location">
    <subcellularLocation>
        <location evidence="1 7">Nucleus</location>
    </subcellularLocation>
</comment>
<dbReference type="Pfam" id="PF11719">
    <property type="entry name" value="Drc1-Sld2"/>
    <property type="match status" value="1"/>
</dbReference>
<dbReference type="STRING" id="230819.A0A5C3LQ24"/>
<keyword evidence="5 7" id="KW-0539">Nucleus</keyword>
<feature type="compositionally biased region" description="Polar residues" evidence="8">
    <location>
        <begin position="53"/>
        <end position="62"/>
    </location>
</feature>
<evidence type="ECO:0000313" key="9">
    <source>
        <dbReference type="EMBL" id="TFK30831.1"/>
    </source>
</evidence>